<dbReference type="PANTHER" id="PTHR43433">
    <property type="entry name" value="HYDROLASE, ALPHA/BETA FOLD FAMILY PROTEIN"/>
    <property type="match status" value="1"/>
</dbReference>
<accession>A0A8H7NIA3</accession>
<comment type="caution">
    <text evidence="2">The sequence shown here is derived from an EMBL/GenBank/DDBJ whole genome shotgun (WGS) entry which is preliminary data.</text>
</comment>
<dbReference type="EMBL" id="JADCTT010000002">
    <property type="protein sequence ID" value="KAF9756499.1"/>
    <property type="molecule type" value="Genomic_DNA"/>
</dbReference>
<dbReference type="Proteomes" id="UP000616885">
    <property type="component" value="Unassembled WGS sequence"/>
</dbReference>
<gene>
    <name evidence="2" type="ORF">IM811_007443</name>
</gene>
<dbReference type="Pfam" id="PF00561">
    <property type="entry name" value="Abhydrolase_1"/>
    <property type="match status" value="1"/>
</dbReference>
<dbReference type="Gene3D" id="3.40.50.1820">
    <property type="entry name" value="alpha/beta hydrolase"/>
    <property type="match status" value="1"/>
</dbReference>
<evidence type="ECO:0000259" key="1">
    <source>
        <dbReference type="Pfam" id="PF00561"/>
    </source>
</evidence>
<name>A0A8H7NIA3_BIOOC</name>
<dbReference type="InterPro" id="IPR000073">
    <property type="entry name" value="AB_hydrolase_1"/>
</dbReference>
<sequence length="171" mass="18439">MGTRPSASLTAAYGSREGKPLLLFHGYPSSRLEASGVDELARRRGIRVISLDRPGNGLSTMQPNRTIMDWTVDIRAFAEGMKLDRFAIIGGSGGGPYALACAHALPREMVAGVGLCQRTTVGGWRASHVAGAEGDVLDGHEHARGIERRHACSRSHCYENRGSQARPEETR</sequence>
<dbReference type="SUPFAM" id="SSF53474">
    <property type="entry name" value="alpha/beta-Hydrolases"/>
    <property type="match status" value="1"/>
</dbReference>
<dbReference type="PANTHER" id="PTHR43433:SF10">
    <property type="entry name" value="AB HYDROLASE-1 DOMAIN-CONTAINING PROTEIN"/>
    <property type="match status" value="1"/>
</dbReference>
<reference evidence="2" key="1">
    <citation type="submission" date="2020-10" db="EMBL/GenBank/DDBJ databases">
        <title>High-Quality Genome Resource of Clonostachys rosea strain S41 by Oxford Nanopore Long-Read Sequencing.</title>
        <authorList>
            <person name="Wang H."/>
        </authorList>
    </citation>
    <scope>NUCLEOTIDE SEQUENCE</scope>
    <source>
        <strain evidence="2">S41</strain>
    </source>
</reference>
<dbReference type="InterPro" id="IPR029058">
    <property type="entry name" value="AB_hydrolase_fold"/>
</dbReference>
<feature type="domain" description="AB hydrolase-1" evidence="1">
    <location>
        <begin position="19"/>
        <end position="144"/>
    </location>
</feature>
<organism evidence="2 3">
    <name type="scientific">Bionectria ochroleuca</name>
    <name type="common">Gliocladium roseum</name>
    <dbReference type="NCBI Taxonomy" id="29856"/>
    <lineage>
        <taxon>Eukaryota</taxon>
        <taxon>Fungi</taxon>
        <taxon>Dikarya</taxon>
        <taxon>Ascomycota</taxon>
        <taxon>Pezizomycotina</taxon>
        <taxon>Sordariomycetes</taxon>
        <taxon>Hypocreomycetidae</taxon>
        <taxon>Hypocreales</taxon>
        <taxon>Bionectriaceae</taxon>
        <taxon>Clonostachys</taxon>
    </lineage>
</organism>
<dbReference type="AlphaFoldDB" id="A0A8H7NIA3"/>
<dbReference type="InterPro" id="IPR050471">
    <property type="entry name" value="AB_hydrolase"/>
</dbReference>
<evidence type="ECO:0000313" key="3">
    <source>
        <dbReference type="Proteomes" id="UP000616885"/>
    </source>
</evidence>
<protein>
    <recommendedName>
        <fullName evidence="1">AB hydrolase-1 domain-containing protein</fullName>
    </recommendedName>
</protein>
<proteinExistence type="predicted"/>
<evidence type="ECO:0000313" key="2">
    <source>
        <dbReference type="EMBL" id="KAF9756499.1"/>
    </source>
</evidence>